<dbReference type="AlphaFoldDB" id="A0A368NL14"/>
<accession>A0A368NL14</accession>
<dbReference type="EMBL" id="QPID01000005">
    <property type="protein sequence ID" value="RCU50011.1"/>
    <property type="molecule type" value="Genomic_DNA"/>
</dbReference>
<organism evidence="2 3">
    <name type="scientific">Corallincola holothuriorum</name>
    <dbReference type="NCBI Taxonomy" id="2282215"/>
    <lineage>
        <taxon>Bacteria</taxon>
        <taxon>Pseudomonadati</taxon>
        <taxon>Pseudomonadota</taxon>
        <taxon>Gammaproteobacteria</taxon>
        <taxon>Alteromonadales</taxon>
        <taxon>Psychromonadaceae</taxon>
        <taxon>Corallincola</taxon>
    </lineage>
</organism>
<dbReference type="RefSeq" id="WP_114338298.1">
    <property type="nucleotide sequence ID" value="NZ_QPID01000005.1"/>
</dbReference>
<dbReference type="Gene3D" id="3.90.190.10">
    <property type="entry name" value="Protein tyrosine phosphatase superfamily"/>
    <property type="match status" value="1"/>
</dbReference>
<dbReference type="PROSITE" id="PS00383">
    <property type="entry name" value="TYR_PHOSPHATASE_1"/>
    <property type="match status" value="1"/>
</dbReference>
<comment type="caution">
    <text evidence="2">The sequence shown here is derived from an EMBL/GenBank/DDBJ whole genome shotgun (WGS) entry which is preliminary data.</text>
</comment>
<evidence type="ECO:0000313" key="2">
    <source>
        <dbReference type="EMBL" id="RCU50011.1"/>
    </source>
</evidence>
<feature type="domain" description="Tyrosine specific protein phosphatases" evidence="1">
    <location>
        <begin position="133"/>
        <end position="193"/>
    </location>
</feature>
<dbReference type="InterPro" id="IPR029021">
    <property type="entry name" value="Prot-tyrosine_phosphatase-like"/>
</dbReference>
<name>A0A368NL14_9GAMM</name>
<sequence length="214" mass="23388">MAIDELISRIEAQLTTGPYDPAVNKALIADAKVMMADDLAARKRLGPLIGRLKTAPPPSNDVDLNWLELSHGGIAIGHRPKMKLLKTMRASGVTHIMTLLSEKEGAKEIGRAAEQQGLTWLWLPLPSAEPPAQDRIEAINELFSHCVGALQAQAKIYIHCSAGIHRTGMIAYALLRYMGFNSSKSESLLADLRGVTANDVGDHRKRWGDQFSSQ</sequence>
<reference evidence="2 3" key="1">
    <citation type="submission" date="2018-07" db="EMBL/GenBank/DDBJ databases">
        <title>Corallincola holothuriorum sp. nov., a new facultative anaerobe isolated from sea cucumber Apostichopus japonicus.</title>
        <authorList>
            <person name="Xia H."/>
        </authorList>
    </citation>
    <scope>NUCLEOTIDE SEQUENCE [LARGE SCALE GENOMIC DNA]</scope>
    <source>
        <strain evidence="2 3">C4</strain>
    </source>
</reference>
<dbReference type="Proteomes" id="UP000252558">
    <property type="component" value="Unassembled WGS sequence"/>
</dbReference>
<dbReference type="SUPFAM" id="SSF52799">
    <property type="entry name" value="(Phosphotyrosine protein) phosphatases II"/>
    <property type="match status" value="1"/>
</dbReference>
<keyword evidence="3" id="KW-1185">Reference proteome</keyword>
<proteinExistence type="predicted"/>
<gene>
    <name evidence="2" type="ORF">DU002_10345</name>
</gene>
<evidence type="ECO:0000313" key="3">
    <source>
        <dbReference type="Proteomes" id="UP000252558"/>
    </source>
</evidence>
<dbReference type="PROSITE" id="PS50056">
    <property type="entry name" value="TYR_PHOSPHATASE_2"/>
    <property type="match status" value="1"/>
</dbReference>
<dbReference type="Pfam" id="PF22785">
    <property type="entry name" value="Tc-R-P"/>
    <property type="match status" value="1"/>
</dbReference>
<dbReference type="OrthoDB" id="9806482at2"/>
<dbReference type="InterPro" id="IPR016130">
    <property type="entry name" value="Tyr_Pase_AS"/>
</dbReference>
<dbReference type="InterPro" id="IPR000387">
    <property type="entry name" value="Tyr_Pase_dom"/>
</dbReference>
<protein>
    <recommendedName>
        <fullName evidence="1">Tyrosine specific protein phosphatases domain-containing protein</fullName>
    </recommendedName>
</protein>
<evidence type="ECO:0000259" key="1">
    <source>
        <dbReference type="PROSITE" id="PS50056"/>
    </source>
</evidence>